<evidence type="ECO:0000313" key="8">
    <source>
        <dbReference type="Proteomes" id="UP001175147"/>
    </source>
</evidence>
<gene>
    <name evidence="7" type="ORF">Q5M86_09495</name>
</gene>
<proteinExistence type="inferred from homology"/>
<feature type="region of interest" description="Disordered" evidence="6">
    <location>
        <begin position="217"/>
        <end position="243"/>
    </location>
</feature>
<evidence type="ECO:0000256" key="1">
    <source>
        <dbReference type="ARBA" id="ARBA00010577"/>
    </source>
</evidence>
<evidence type="ECO:0000313" key="7">
    <source>
        <dbReference type="EMBL" id="MDO7021007.1"/>
    </source>
</evidence>
<dbReference type="InterPro" id="IPR005648">
    <property type="entry name" value="FlgD"/>
</dbReference>
<evidence type="ECO:0000256" key="4">
    <source>
        <dbReference type="ARBA" id="ARBA00024746"/>
    </source>
</evidence>
<evidence type="ECO:0000256" key="5">
    <source>
        <dbReference type="RuleBase" id="RU362076"/>
    </source>
</evidence>
<name>A0ABT8YYP4_9SPIR</name>
<comment type="caution">
    <text evidence="7">The sequence shown here is derived from an EMBL/GenBank/DDBJ whole genome shotgun (WGS) entry which is preliminary data.</text>
</comment>
<organism evidence="7 8">
    <name type="scientific">Brachyspira innocens</name>
    <dbReference type="NCBI Taxonomy" id="13264"/>
    <lineage>
        <taxon>Bacteria</taxon>
        <taxon>Pseudomonadati</taxon>
        <taxon>Spirochaetota</taxon>
        <taxon>Spirochaetia</taxon>
        <taxon>Brachyspirales</taxon>
        <taxon>Brachyspiraceae</taxon>
        <taxon>Brachyspira</taxon>
    </lineage>
</organism>
<reference evidence="7" key="1">
    <citation type="submission" date="2023-07" db="EMBL/GenBank/DDBJ databases">
        <title>Mucosal microbiota of week-old chicken and adult hens.</title>
        <authorList>
            <person name="Volf J."/>
            <person name="Karasova D."/>
            <person name="Crhanova M."/>
            <person name="Faldynova M."/>
            <person name="Prikrylova H."/>
            <person name="Zeman M."/>
            <person name="Babak V."/>
            <person name="Rajova J."/>
            <person name="Rychlik I."/>
        </authorList>
    </citation>
    <scope>NUCLEOTIDE SEQUENCE</scope>
    <source>
        <strain evidence="7">ET902</strain>
    </source>
</reference>
<dbReference type="Pfam" id="PF03963">
    <property type="entry name" value="FlgD"/>
    <property type="match status" value="1"/>
</dbReference>
<dbReference type="EMBL" id="JAUPBM010000126">
    <property type="protein sequence ID" value="MDO7021007.1"/>
    <property type="molecule type" value="Genomic_DNA"/>
</dbReference>
<dbReference type="Proteomes" id="UP001175147">
    <property type="component" value="Unassembled WGS sequence"/>
</dbReference>
<keyword evidence="7" id="KW-0969">Cilium</keyword>
<dbReference type="RefSeq" id="WP_304385305.1">
    <property type="nucleotide sequence ID" value="NZ_JAUPBL010000042.1"/>
</dbReference>
<comment type="function">
    <text evidence="4 5">Required for flagellar hook formation. May act as a scaffolding protein.</text>
</comment>
<accession>A0ABT8YYP4</accession>
<keyword evidence="3 5" id="KW-1005">Bacterial flagellum biogenesis</keyword>
<evidence type="ECO:0000256" key="6">
    <source>
        <dbReference type="SAM" id="MobiDB-lite"/>
    </source>
</evidence>
<keyword evidence="7" id="KW-0282">Flagellum</keyword>
<keyword evidence="7" id="KW-0966">Cell projection</keyword>
<comment type="similarity">
    <text evidence="1 5">Belongs to the FlgD family.</text>
</comment>
<protein>
    <recommendedName>
        <fullName evidence="2 5">Basal-body rod modification protein FlgD</fullName>
    </recommendedName>
</protein>
<evidence type="ECO:0000256" key="2">
    <source>
        <dbReference type="ARBA" id="ARBA00016013"/>
    </source>
</evidence>
<feature type="compositionally biased region" description="Polar residues" evidence="6">
    <location>
        <begin position="217"/>
        <end position="237"/>
    </location>
</feature>
<sequence length="265" mass="28845">MISADALKMSEREIKILKQEVGAYNLQNNFQRDPTQNSLGKDAFLKLLTVQMSHQDPLSPMDNRDMIAQLAQFSSVEQMTEVNKNLDSMKTFYSSQTGYSMLGKSVEVMDEAGNRFLGPVEMVMENDTGVALAVRTESGLITVRPEDVMIVHSSGNLMASEAAAVSQVREAQSEDEATKVFQSSLADKAQIITRPSADDDGNGSVNNEFGDLKAASESQINTATQSEVSKTDNANLNKTEKTAGMMKAEEALMNAKESGNKAIKK</sequence>
<keyword evidence="8" id="KW-1185">Reference proteome</keyword>
<evidence type="ECO:0000256" key="3">
    <source>
        <dbReference type="ARBA" id="ARBA00022795"/>
    </source>
</evidence>